<evidence type="ECO:0000256" key="9">
    <source>
        <dbReference type="RuleBase" id="RU000439"/>
    </source>
</evidence>
<dbReference type="EC" id="1.1.1.94" evidence="9"/>
<dbReference type="Pfam" id="PF07479">
    <property type="entry name" value="NAD_Gly3P_dh_C"/>
    <property type="match status" value="1"/>
</dbReference>
<comment type="catalytic activity">
    <reaction evidence="9">
        <text>sn-glycerol 3-phosphate + NADP(+) = dihydroxyacetone phosphate + NADPH + H(+)</text>
        <dbReference type="Rhea" id="RHEA:11096"/>
        <dbReference type="ChEBI" id="CHEBI:15378"/>
        <dbReference type="ChEBI" id="CHEBI:57597"/>
        <dbReference type="ChEBI" id="CHEBI:57642"/>
        <dbReference type="ChEBI" id="CHEBI:57783"/>
        <dbReference type="ChEBI" id="CHEBI:58349"/>
        <dbReference type="EC" id="1.1.1.94"/>
    </reaction>
</comment>
<dbReference type="InterPro" id="IPR006109">
    <property type="entry name" value="G3P_DH_NAD-dep_C"/>
</dbReference>
<accession>A0ABX4H423</accession>
<evidence type="ECO:0000256" key="8">
    <source>
        <dbReference type="RuleBase" id="RU000437"/>
    </source>
</evidence>
<evidence type="ECO:0000259" key="10">
    <source>
        <dbReference type="Pfam" id="PF01210"/>
    </source>
</evidence>
<protein>
    <recommendedName>
        <fullName evidence="9">Glycerol-3-phosphate dehydrogenase</fullName>
        <ecNumber evidence="9">1.1.1.94</ecNumber>
    </recommendedName>
</protein>
<feature type="domain" description="Glycerol-3-phosphate dehydrogenase NAD-dependent C-terminal" evidence="11">
    <location>
        <begin position="188"/>
        <end position="327"/>
    </location>
</feature>
<evidence type="ECO:0000313" key="13">
    <source>
        <dbReference type="Proteomes" id="UP000217033"/>
    </source>
</evidence>
<evidence type="ECO:0000256" key="3">
    <source>
        <dbReference type="ARBA" id="ARBA00023002"/>
    </source>
</evidence>
<dbReference type="InterPro" id="IPR013328">
    <property type="entry name" value="6PGD_dom2"/>
</dbReference>
<dbReference type="PRINTS" id="PR00077">
    <property type="entry name" value="GPDHDRGNASE"/>
</dbReference>
<dbReference type="EMBL" id="NQMN01000002">
    <property type="protein sequence ID" value="PAF54623.1"/>
    <property type="molecule type" value="Genomic_DNA"/>
</dbReference>
<sequence>MNNIAIIGFRELGQAFAKHLSDKKELNIKAFTLSDKTVSQFKNHRFSEFFNEDLEIANLLVSNNLKDVVHDADIVISTISRKNMRDFFPKVFEYMKDNAVFITTYNGNFPESKVNVQHHLRDLLEYENTEHKLNKNIEIMALSGMYRASSLYKGDIQFSSLVSENVEVAKSVRSIIGKKNFRVYINTDIKGSEVFTNFLQLSQLAVGMLDAIGFDECLTAAFVTRLAKEVQRFNHAYGGRMETFTSLSSLPNILLFTFSKTSDNFLIAQEVIKKGKRVLSIAKIRSPFDALIFFKHFNDTVYKLHMPIIDTMFDLLHRDLTPKEAVEKFVKSEITLEDEN</sequence>
<dbReference type="InterPro" id="IPR036291">
    <property type="entry name" value="NAD(P)-bd_dom_sf"/>
</dbReference>
<keyword evidence="6" id="KW-0594">Phospholipid biosynthesis</keyword>
<dbReference type="Pfam" id="PF01210">
    <property type="entry name" value="NAD_Gly3P_dh_N"/>
    <property type="match status" value="1"/>
</dbReference>
<proteinExistence type="inferred from homology"/>
<dbReference type="Gene3D" id="3.40.50.720">
    <property type="entry name" value="NAD(P)-binding Rossmann-like Domain"/>
    <property type="match status" value="1"/>
</dbReference>
<keyword evidence="13" id="KW-1185">Reference proteome</keyword>
<feature type="domain" description="Glycerol-3-phosphate dehydrogenase NAD-dependent N-terminal" evidence="10">
    <location>
        <begin position="3"/>
        <end position="153"/>
    </location>
</feature>
<dbReference type="SUPFAM" id="SSF48179">
    <property type="entry name" value="6-phosphogluconate dehydrogenase C-terminal domain-like"/>
    <property type="match status" value="1"/>
</dbReference>
<dbReference type="PANTHER" id="PTHR11728">
    <property type="entry name" value="GLYCEROL-3-PHOSPHATE DEHYDROGENASE"/>
    <property type="match status" value="1"/>
</dbReference>
<dbReference type="InterPro" id="IPR006168">
    <property type="entry name" value="G3P_DH_NAD-dep"/>
</dbReference>
<evidence type="ECO:0000256" key="6">
    <source>
        <dbReference type="ARBA" id="ARBA00023209"/>
    </source>
</evidence>
<evidence type="ECO:0000256" key="4">
    <source>
        <dbReference type="ARBA" id="ARBA00023027"/>
    </source>
</evidence>
<name>A0ABX4H423_9BACT</name>
<evidence type="ECO:0000256" key="2">
    <source>
        <dbReference type="ARBA" id="ARBA00022516"/>
    </source>
</evidence>
<evidence type="ECO:0000313" key="12">
    <source>
        <dbReference type="EMBL" id="PAF54623.1"/>
    </source>
</evidence>
<comment type="similarity">
    <text evidence="1 8">Belongs to the NAD-dependent glycerol-3-phosphate dehydrogenase family.</text>
</comment>
<gene>
    <name evidence="12" type="ORF">CJF60_02695</name>
</gene>
<keyword evidence="7" id="KW-1208">Phospholipid metabolism</keyword>
<dbReference type="PANTHER" id="PTHR11728:SF1">
    <property type="entry name" value="GLYCEROL-3-PHOSPHATE DEHYDROGENASE [NAD(+)] 2, CHLOROPLASTIC"/>
    <property type="match status" value="1"/>
</dbReference>
<dbReference type="Proteomes" id="UP000217033">
    <property type="component" value="Unassembled WGS sequence"/>
</dbReference>
<keyword evidence="4 8" id="KW-0520">NAD</keyword>
<organism evidence="12 13">
    <name type="scientific">Mycoplasmopsis agassizii</name>
    <dbReference type="NCBI Taxonomy" id="33922"/>
    <lineage>
        <taxon>Bacteria</taxon>
        <taxon>Bacillati</taxon>
        <taxon>Mycoplasmatota</taxon>
        <taxon>Mycoplasmoidales</taxon>
        <taxon>Metamycoplasmataceae</taxon>
        <taxon>Mycoplasmopsis</taxon>
    </lineage>
</organism>
<evidence type="ECO:0000256" key="1">
    <source>
        <dbReference type="ARBA" id="ARBA00011009"/>
    </source>
</evidence>
<keyword evidence="5" id="KW-0443">Lipid metabolism</keyword>
<keyword evidence="2" id="KW-0444">Lipid biosynthesis</keyword>
<evidence type="ECO:0000259" key="11">
    <source>
        <dbReference type="Pfam" id="PF07479"/>
    </source>
</evidence>
<comment type="caution">
    <text evidence="12">The sequence shown here is derived from an EMBL/GenBank/DDBJ whole genome shotgun (WGS) entry which is preliminary data.</text>
</comment>
<reference evidence="12" key="1">
    <citation type="submission" date="2017-08" db="EMBL/GenBank/DDBJ databases">
        <authorList>
            <person name="Alvarez-Ponce D."/>
            <person name="Weitzman C.L."/>
            <person name="Tillett R.L."/>
            <person name="Sandmeier F.C."/>
            <person name="Tracy C.R."/>
        </authorList>
    </citation>
    <scope>NUCLEOTIDE SEQUENCE [LARGE SCALE GENOMIC DNA]</scope>
    <source>
        <strain evidence="12">PS6</strain>
    </source>
</reference>
<dbReference type="SUPFAM" id="SSF51735">
    <property type="entry name" value="NAD(P)-binding Rossmann-fold domains"/>
    <property type="match status" value="1"/>
</dbReference>
<evidence type="ECO:0000256" key="7">
    <source>
        <dbReference type="ARBA" id="ARBA00023264"/>
    </source>
</evidence>
<evidence type="ECO:0000256" key="5">
    <source>
        <dbReference type="ARBA" id="ARBA00023098"/>
    </source>
</evidence>
<keyword evidence="3 8" id="KW-0560">Oxidoreductase</keyword>
<dbReference type="InterPro" id="IPR011128">
    <property type="entry name" value="G3P_DH_NAD-dep_N"/>
</dbReference>
<dbReference type="RefSeq" id="WP_084232045.1">
    <property type="nucleotide sequence ID" value="NZ_FWXE01000002.1"/>
</dbReference>
<dbReference type="InterPro" id="IPR008927">
    <property type="entry name" value="6-PGluconate_DH-like_C_sf"/>
</dbReference>
<dbReference type="Gene3D" id="1.10.1040.10">
    <property type="entry name" value="N-(1-d-carboxylethyl)-l-norvaline Dehydrogenase, domain 2"/>
    <property type="match status" value="1"/>
</dbReference>